<keyword evidence="2" id="KW-1185">Reference proteome</keyword>
<comment type="caution">
    <text evidence="1">The sequence shown here is derived from an EMBL/GenBank/DDBJ whole genome shotgun (WGS) entry which is preliminary data.</text>
</comment>
<dbReference type="AlphaFoldDB" id="A0A498CR42"/>
<name>A0A498CR42_9FIRM</name>
<dbReference type="Proteomes" id="UP000276301">
    <property type="component" value="Unassembled WGS sequence"/>
</dbReference>
<reference evidence="1 2" key="1">
    <citation type="submission" date="2018-10" db="EMBL/GenBank/DDBJ databases">
        <title>Anaerotruncus faecis sp. nov., isolated from human feces.</title>
        <authorList>
            <person name="Wang Y.-J."/>
        </authorList>
    </citation>
    <scope>NUCLEOTIDE SEQUENCE [LARGE SCALE GENOMIC DNA]</scope>
    <source>
        <strain evidence="1 2">22A2-44</strain>
    </source>
</reference>
<dbReference type="RefSeq" id="WP_121586607.1">
    <property type="nucleotide sequence ID" value="NZ_RCHT01000007.1"/>
</dbReference>
<sequence>MPKRIDQAFVDATLETYMKSCVKVDADPAFAKLIEVMAKQNMDMFRIAFNKLIEEGYFD</sequence>
<evidence type="ECO:0000313" key="1">
    <source>
        <dbReference type="EMBL" id="RLL12121.1"/>
    </source>
</evidence>
<dbReference type="EMBL" id="RCHT01000007">
    <property type="protein sequence ID" value="RLL12121.1"/>
    <property type="molecule type" value="Genomic_DNA"/>
</dbReference>
<organism evidence="1 2">
    <name type="scientific">Anaerotruncus massiliensis</name>
    <name type="common">ex Liu et al. 2021</name>
    <dbReference type="NCBI Taxonomy" id="2321404"/>
    <lineage>
        <taxon>Bacteria</taxon>
        <taxon>Bacillati</taxon>
        <taxon>Bacillota</taxon>
        <taxon>Clostridia</taxon>
        <taxon>Eubacteriales</taxon>
        <taxon>Oscillospiraceae</taxon>
        <taxon>Anaerotruncus</taxon>
    </lineage>
</organism>
<protein>
    <submittedName>
        <fullName evidence="1">Uncharacterized protein</fullName>
    </submittedName>
</protein>
<evidence type="ECO:0000313" key="2">
    <source>
        <dbReference type="Proteomes" id="UP000276301"/>
    </source>
</evidence>
<proteinExistence type="predicted"/>
<accession>A0A498CR42</accession>
<gene>
    <name evidence="1" type="ORF">D4A47_06230</name>
</gene>